<dbReference type="RefSeq" id="WP_209921284.1">
    <property type="nucleotide sequence ID" value="NZ_JAGIOP010000002.1"/>
</dbReference>
<evidence type="ECO:0000256" key="4">
    <source>
        <dbReference type="ARBA" id="ARBA00022827"/>
    </source>
</evidence>
<dbReference type="PROSITE" id="PS00073">
    <property type="entry name" value="ACYL_COA_DH_2"/>
    <property type="match status" value="1"/>
</dbReference>
<dbReference type="InterPro" id="IPR036250">
    <property type="entry name" value="AcylCo_DH-like_C"/>
</dbReference>
<dbReference type="Proteomes" id="UP000694460">
    <property type="component" value="Unassembled WGS sequence"/>
</dbReference>
<protein>
    <submittedName>
        <fullName evidence="9">Alkylation response protein AidB-like acyl-CoA dehydrogenase</fullName>
    </submittedName>
</protein>
<dbReference type="InterPro" id="IPR037069">
    <property type="entry name" value="AcylCoA_DH/ox_N_sf"/>
</dbReference>
<keyword evidence="4 5" id="KW-0274">FAD</keyword>
<dbReference type="Gene3D" id="2.40.110.10">
    <property type="entry name" value="Butyryl-CoA Dehydrogenase, subunit A, domain 2"/>
    <property type="match status" value="1"/>
</dbReference>
<evidence type="ECO:0000313" key="10">
    <source>
        <dbReference type="Proteomes" id="UP000694460"/>
    </source>
</evidence>
<dbReference type="EMBL" id="JAGIOP010000002">
    <property type="protein sequence ID" value="MBP2455055.1"/>
    <property type="molecule type" value="Genomic_DNA"/>
</dbReference>
<dbReference type="Pfam" id="PF02770">
    <property type="entry name" value="Acyl-CoA_dh_M"/>
    <property type="match status" value="1"/>
</dbReference>
<keyword evidence="5" id="KW-0560">Oxidoreductase</keyword>
<dbReference type="InterPro" id="IPR013786">
    <property type="entry name" value="AcylCoA_DH/ox_N"/>
</dbReference>
<dbReference type="Gene3D" id="1.10.540.10">
    <property type="entry name" value="Acyl-CoA dehydrogenase/oxidase, N-terminal domain"/>
    <property type="match status" value="1"/>
</dbReference>
<dbReference type="SUPFAM" id="SSF47203">
    <property type="entry name" value="Acyl-CoA dehydrogenase C-terminal domain-like"/>
    <property type="match status" value="1"/>
</dbReference>
<evidence type="ECO:0000259" key="6">
    <source>
        <dbReference type="Pfam" id="PF00441"/>
    </source>
</evidence>
<name>A0ABS4ZZY1_9MYCO</name>
<dbReference type="InterPro" id="IPR009075">
    <property type="entry name" value="AcylCo_DH/oxidase_C"/>
</dbReference>
<dbReference type="Pfam" id="PF00441">
    <property type="entry name" value="Acyl-CoA_dh_1"/>
    <property type="match status" value="1"/>
</dbReference>
<feature type="domain" description="Acyl-CoA oxidase/dehydrogenase middle" evidence="7">
    <location>
        <begin position="124"/>
        <end position="216"/>
    </location>
</feature>
<organism evidence="9 10">
    <name type="scientific">Mycolicibacterium lutetiense</name>
    <dbReference type="NCBI Taxonomy" id="1641992"/>
    <lineage>
        <taxon>Bacteria</taxon>
        <taxon>Bacillati</taxon>
        <taxon>Actinomycetota</taxon>
        <taxon>Actinomycetes</taxon>
        <taxon>Mycobacteriales</taxon>
        <taxon>Mycobacteriaceae</taxon>
        <taxon>Mycolicibacterium</taxon>
    </lineage>
</organism>
<comment type="cofactor">
    <cofactor evidence="1 5">
        <name>FAD</name>
        <dbReference type="ChEBI" id="CHEBI:57692"/>
    </cofactor>
</comment>
<dbReference type="InterPro" id="IPR006091">
    <property type="entry name" value="Acyl-CoA_Oxase/DH_mid-dom"/>
</dbReference>
<dbReference type="SUPFAM" id="SSF56645">
    <property type="entry name" value="Acyl-CoA dehydrogenase NM domain-like"/>
    <property type="match status" value="1"/>
</dbReference>
<gene>
    <name evidence="9" type="ORF">JOF57_004968</name>
</gene>
<dbReference type="InterPro" id="IPR009100">
    <property type="entry name" value="AcylCoA_DH/oxidase_NM_dom_sf"/>
</dbReference>
<evidence type="ECO:0000259" key="7">
    <source>
        <dbReference type="Pfam" id="PF02770"/>
    </source>
</evidence>
<feature type="domain" description="Acyl-CoA dehydrogenase/oxidase N-terminal" evidence="8">
    <location>
        <begin position="9"/>
        <end position="120"/>
    </location>
</feature>
<dbReference type="Gene3D" id="1.20.140.10">
    <property type="entry name" value="Butyryl-CoA Dehydrogenase, subunit A, domain 3"/>
    <property type="match status" value="1"/>
</dbReference>
<dbReference type="Pfam" id="PF02771">
    <property type="entry name" value="Acyl-CoA_dh_N"/>
    <property type="match status" value="1"/>
</dbReference>
<evidence type="ECO:0000259" key="8">
    <source>
        <dbReference type="Pfam" id="PF02771"/>
    </source>
</evidence>
<keyword evidence="10" id="KW-1185">Reference proteome</keyword>
<keyword evidence="3 5" id="KW-0285">Flavoprotein</keyword>
<dbReference type="InterPro" id="IPR046373">
    <property type="entry name" value="Acyl-CoA_Oxase/DH_mid-dom_sf"/>
</dbReference>
<proteinExistence type="inferred from homology"/>
<dbReference type="InterPro" id="IPR006089">
    <property type="entry name" value="Acyl-CoA_DH_CS"/>
</dbReference>
<feature type="domain" description="Acyl-CoA dehydrogenase/oxidase C-terminal" evidence="6">
    <location>
        <begin position="229"/>
        <end position="377"/>
    </location>
</feature>
<dbReference type="PIRSF" id="PIRSF016578">
    <property type="entry name" value="HsaA"/>
    <property type="match status" value="1"/>
</dbReference>
<evidence type="ECO:0000256" key="2">
    <source>
        <dbReference type="ARBA" id="ARBA00009347"/>
    </source>
</evidence>
<accession>A0ABS4ZZY1</accession>
<sequence length="379" mass="40586">MPVDRLLPTDDARDLIALTRDVADKVLDPIVDEYERDEKYPEGVMAQLGAAGLLSLPQPEQWGGGGQPYEVYLQVLEEIAARWAAIGVAVSVHSLSSHPLLAYGTEEQKKRWLPGMLSGEQIGAYSLSEPQAGSDAAALNCKATRDGDAYLLNGSKAWITHGGKADFYTLFARTGEGSKGISCFLVPADLDGLSFGKPEEKMGLHAVPTTSAFYDNARLPADRLIGTEGQGLSIAFSALDSGRLGIAAVAVGIAQAALDQAVRYANERTTFGRKIIDHQGLGFLLADMAAAVVSARATYVDAARRRDQGLPYSTQASVAKLIATDAAMKVTTDAVQVFGGVGYTRDFRVERFMREAKITQIFEGTNQIQRLVISRGLGS</sequence>
<evidence type="ECO:0000256" key="1">
    <source>
        <dbReference type="ARBA" id="ARBA00001974"/>
    </source>
</evidence>
<dbReference type="PANTHER" id="PTHR43884:SF12">
    <property type="entry name" value="ISOVALERYL-COA DEHYDROGENASE, MITOCHONDRIAL-RELATED"/>
    <property type="match status" value="1"/>
</dbReference>
<reference evidence="9 10" key="1">
    <citation type="submission" date="2021-03" db="EMBL/GenBank/DDBJ databases">
        <title>Sequencing the genomes of 1000 actinobacteria strains.</title>
        <authorList>
            <person name="Klenk H.-P."/>
        </authorList>
    </citation>
    <scope>NUCLEOTIDE SEQUENCE [LARGE SCALE GENOMIC DNA]</scope>
    <source>
        <strain evidence="9 10">DSM 46713</strain>
    </source>
</reference>
<dbReference type="PANTHER" id="PTHR43884">
    <property type="entry name" value="ACYL-COA DEHYDROGENASE"/>
    <property type="match status" value="1"/>
</dbReference>
<comment type="similarity">
    <text evidence="2 5">Belongs to the acyl-CoA dehydrogenase family.</text>
</comment>
<evidence type="ECO:0000256" key="3">
    <source>
        <dbReference type="ARBA" id="ARBA00022630"/>
    </source>
</evidence>
<comment type="caution">
    <text evidence="9">The sequence shown here is derived from an EMBL/GenBank/DDBJ whole genome shotgun (WGS) entry which is preliminary data.</text>
</comment>
<evidence type="ECO:0000256" key="5">
    <source>
        <dbReference type="RuleBase" id="RU362125"/>
    </source>
</evidence>
<evidence type="ECO:0000313" key="9">
    <source>
        <dbReference type="EMBL" id="MBP2455055.1"/>
    </source>
</evidence>